<evidence type="ECO:0000256" key="4">
    <source>
        <dbReference type="ARBA" id="ARBA00023040"/>
    </source>
</evidence>
<feature type="transmembrane region" description="Helical" evidence="11">
    <location>
        <begin position="160"/>
        <end position="181"/>
    </location>
</feature>
<dbReference type="GO" id="GO:0005886">
    <property type="term" value="C:plasma membrane"/>
    <property type="evidence" value="ECO:0007669"/>
    <property type="project" value="TreeGrafter"/>
</dbReference>
<evidence type="ECO:0000256" key="11">
    <source>
        <dbReference type="SAM" id="Phobius"/>
    </source>
</evidence>
<dbReference type="PANTHER" id="PTHR24232">
    <property type="entry name" value="G-PROTEIN COUPLED RECEPTOR"/>
    <property type="match status" value="1"/>
</dbReference>
<keyword evidence="14" id="KW-1185">Reference proteome</keyword>
<dbReference type="EMBL" id="JBBPFD010000008">
    <property type="protein sequence ID" value="KAK7916053.1"/>
    <property type="molecule type" value="Genomic_DNA"/>
</dbReference>
<feature type="transmembrane region" description="Helical" evidence="11">
    <location>
        <begin position="12"/>
        <end position="30"/>
    </location>
</feature>
<feature type="transmembrane region" description="Helical" evidence="11">
    <location>
        <begin position="123"/>
        <end position="140"/>
    </location>
</feature>
<keyword evidence="7" id="KW-0325">Glycoprotein</keyword>
<evidence type="ECO:0000259" key="12">
    <source>
        <dbReference type="PROSITE" id="PS50262"/>
    </source>
</evidence>
<keyword evidence="3 11" id="KW-1133">Transmembrane helix</keyword>
<accession>A0AAW0P9R7</accession>
<proteinExistence type="inferred from homology"/>
<keyword evidence="8 9" id="KW-0807">Transducer</keyword>
<dbReference type="PROSITE" id="PS50262">
    <property type="entry name" value="G_PROTEIN_RECEP_F1_2"/>
    <property type="match status" value="1"/>
</dbReference>
<evidence type="ECO:0000256" key="6">
    <source>
        <dbReference type="ARBA" id="ARBA00023170"/>
    </source>
</evidence>
<keyword evidence="4 9" id="KW-0297">G-protein coupled receptor</keyword>
<evidence type="ECO:0000313" key="14">
    <source>
        <dbReference type="Proteomes" id="UP001460270"/>
    </source>
</evidence>
<dbReference type="GO" id="GO:0007596">
    <property type="term" value="P:blood coagulation"/>
    <property type="evidence" value="ECO:0007669"/>
    <property type="project" value="InterPro"/>
</dbReference>
<dbReference type="SUPFAM" id="SSF81321">
    <property type="entry name" value="Family A G protein-coupled receptor-like"/>
    <property type="match status" value="1"/>
</dbReference>
<comment type="similarity">
    <text evidence="9">Belongs to the G-protein coupled receptor 1 family.</text>
</comment>
<keyword evidence="5 11" id="KW-0472">Membrane</keyword>
<dbReference type="GO" id="GO:0007200">
    <property type="term" value="P:phospholipase C-activating G protein-coupled receptor signaling pathway"/>
    <property type="evidence" value="ECO:0007669"/>
    <property type="project" value="TreeGrafter"/>
</dbReference>
<evidence type="ECO:0000256" key="8">
    <source>
        <dbReference type="ARBA" id="ARBA00023224"/>
    </source>
</evidence>
<evidence type="ECO:0000256" key="2">
    <source>
        <dbReference type="ARBA" id="ARBA00022692"/>
    </source>
</evidence>
<evidence type="ECO:0000256" key="3">
    <source>
        <dbReference type="ARBA" id="ARBA00022989"/>
    </source>
</evidence>
<dbReference type="PRINTS" id="PR00237">
    <property type="entry name" value="GPCRRHODOPSN"/>
</dbReference>
<dbReference type="Gene3D" id="1.20.1070.10">
    <property type="entry name" value="Rhodopsin 7-helix transmembrane proteins"/>
    <property type="match status" value="1"/>
</dbReference>
<dbReference type="AlphaFoldDB" id="A0AAW0P9R7"/>
<keyword evidence="2 9" id="KW-0812">Transmembrane</keyword>
<dbReference type="GO" id="GO:0035025">
    <property type="term" value="P:positive regulation of Rho protein signal transduction"/>
    <property type="evidence" value="ECO:0007669"/>
    <property type="project" value="TreeGrafter"/>
</dbReference>
<keyword evidence="6 9" id="KW-0675">Receptor</keyword>
<dbReference type="GO" id="GO:0015057">
    <property type="term" value="F:thrombin-activated receptor activity"/>
    <property type="evidence" value="ECO:0007669"/>
    <property type="project" value="InterPro"/>
</dbReference>
<feature type="transmembrane region" description="Helical" evidence="11">
    <location>
        <begin position="252"/>
        <end position="277"/>
    </location>
</feature>
<dbReference type="InterPro" id="IPR003944">
    <property type="entry name" value="Prot_act_rcpt_4"/>
</dbReference>
<dbReference type="PROSITE" id="PS00237">
    <property type="entry name" value="G_PROTEIN_RECEP_F1_1"/>
    <property type="match status" value="1"/>
</dbReference>
<evidence type="ECO:0000256" key="5">
    <source>
        <dbReference type="ARBA" id="ARBA00023136"/>
    </source>
</evidence>
<feature type="domain" description="G-protein coupled receptors family 1 profile" evidence="12">
    <location>
        <begin position="103"/>
        <end position="340"/>
    </location>
</feature>
<dbReference type="Proteomes" id="UP001460270">
    <property type="component" value="Unassembled WGS sequence"/>
</dbReference>
<comment type="subcellular location">
    <subcellularLocation>
        <location evidence="1">Membrane</location>
        <topology evidence="1">Multi-pass membrane protein</topology>
    </subcellularLocation>
</comment>
<gene>
    <name evidence="13" type="ORF">WMY93_011814</name>
</gene>
<organism evidence="13 14">
    <name type="scientific">Mugilogobius chulae</name>
    <name type="common">yellowstripe goby</name>
    <dbReference type="NCBI Taxonomy" id="88201"/>
    <lineage>
        <taxon>Eukaryota</taxon>
        <taxon>Metazoa</taxon>
        <taxon>Chordata</taxon>
        <taxon>Craniata</taxon>
        <taxon>Vertebrata</taxon>
        <taxon>Euteleostomi</taxon>
        <taxon>Actinopterygii</taxon>
        <taxon>Neopterygii</taxon>
        <taxon>Teleostei</taxon>
        <taxon>Neoteleostei</taxon>
        <taxon>Acanthomorphata</taxon>
        <taxon>Gobiaria</taxon>
        <taxon>Gobiiformes</taxon>
        <taxon>Gobioidei</taxon>
        <taxon>Gobiidae</taxon>
        <taxon>Gobionellinae</taxon>
        <taxon>Mugilogobius</taxon>
    </lineage>
</organism>
<evidence type="ECO:0000256" key="9">
    <source>
        <dbReference type="RuleBase" id="RU000688"/>
    </source>
</evidence>
<evidence type="ECO:0000256" key="1">
    <source>
        <dbReference type="ARBA" id="ARBA00004141"/>
    </source>
</evidence>
<evidence type="ECO:0000256" key="7">
    <source>
        <dbReference type="ARBA" id="ARBA00023180"/>
    </source>
</evidence>
<feature type="transmembrane region" description="Helical" evidence="11">
    <location>
        <begin position="85"/>
        <end position="111"/>
    </location>
</feature>
<dbReference type="InterPro" id="IPR017452">
    <property type="entry name" value="GPCR_Rhodpsn_7TM"/>
</dbReference>
<dbReference type="PANTHER" id="PTHR24232:SF22">
    <property type="entry name" value="PROTEINASE-ACTIVATED RECEPTOR 4"/>
    <property type="match status" value="1"/>
</dbReference>
<protein>
    <recommendedName>
        <fullName evidence="12">G-protein coupled receptors family 1 profile domain-containing protein</fullName>
    </recommendedName>
</protein>
<comment type="caution">
    <text evidence="13">The sequence shown here is derived from an EMBL/GenBank/DDBJ whole genome shotgun (WGS) entry which is preliminary data.</text>
</comment>
<dbReference type="InterPro" id="IPR000276">
    <property type="entry name" value="GPCR_Rhodpsn"/>
</dbReference>
<feature type="transmembrane region" description="Helical" evidence="11">
    <location>
        <begin position="202"/>
        <end position="222"/>
    </location>
</feature>
<evidence type="ECO:0000313" key="13">
    <source>
        <dbReference type="EMBL" id="KAK7916053.1"/>
    </source>
</evidence>
<dbReference type="PRINTS" id="PR01430">
    <property type="entry name" value="PROTEASEAR4"/>
</dbReference>
<dbReference type="Pfam" id="PF00001">
    <property type="entry name" value="7tm_1"/>
    <property type="match status" value="1"/>
</dbReference>
<sequence>MFVGSHADTIKLLLMFLYDAAPATPVWWTLGLVLTLDLDLVSGEDPPDDLPIMIAPGEIFHVIRSPINLTTLRESQLHAVQSWSLVLLLPLVQIVVLVLALPANLLALWILLFRSKRMPSTVLLINLTVCDLLLLLALPFRAVYHFSGNDWRLGEPLCRLVVALFYGNMYGSVLCLAFIAVDRYVALVHPFGAKVLRSRRTSLLMMMAVWLVVAVAMLPLLLMKQTFNLDEPRITMCHGALPQSELETFFRPYFLCLFCVCFAVPLFTLLFCHGAILRSLMRQGERYGHAIRATRSNILLLLSLWDEGEEAEPDRQVPYMLSLALSAFNTVLDPFIYYYISSDFRDKALSVLCCQSQHTAADRSSSGQKTSSERQSSSKNKTNFSLLSRSQPTNQNTDV</sequence>
<feature type="region of interest" description="Disordered" evidence="10">
    <location>
        <begin position="361"/>
        <end position="399"/>
    </location>
</feature>
<reference evidence="14" key="1">
    <citation type="submission" date="2024-04" db="EMBL/GenBank/DDBJ databases">
        <title>Salinicola lusitanus LLJ914,a marine bacterium isolated from the Okinawa Trough.</title>
        <authorList>
            <person name="Li J."/>
        </authorList>
    </citation>
    <scope>NUCLEOTIDE SEQUENCE [LARGE SCALE GENOMIC DNA]</scope>
</reference>
<evidence type="ECO:0000256" key="10">
    <source>
        <dbReference type="SAM" id="MobiDB-lite"/>
    </source>
</evidence>
<name>A0AAW0P9R7_9GOBI</name>